<feature type="transmembrane region" description="Helical" evidence="16">
    <location>
        <begin position="6"/>
        <end position="29"/>
    </location>
</feature>
<sequence length="591" mass="66227">MFASVALAYVFLIWYAVIITVALLGYLCIRKTFRTPPLPTGDLKDLEPVTIIRPIKGIDPELNSCLELSFLQNYPRDKLQILFCVYEASDPAIPILQSLVQKYPEIDAHILVSEPGTDYYGPNPKVNNLAKGFLRASHDLLWIMDLNVWASPNVLANLVLAMANNTNCGKVGSSTGRPVKLVHHVPLALALDGARSGRGSLLDEMFLFTSHSKFYVSLNNLAIAPCVNGKSNLYRRSELDYAVSRIPYEECAFFHEDSVRLDAMRISGKGPGHLIEFFAKYIGEDNMIAIALWEYCHGRTALTGDLVVQPLMSRDQSNSIGEYINRRVRWLRVRKYMVKAATLVEPSTESIICGIIGTLAVSKLLWGQTFNIIFFLFHMVCWFMCDTLQYGIWVDNIHGSRHEPHWLHNIAPLTREWLVEDAHSQLGGLDIVISNAGWTKYITYDRLDELDDEVWDKCFQANIKTHFYLFRAAKKIFDANLESGTFIVTSSLAGRIVYGSSMPYAVSKAGLIHLVRFLAQALSVRVHAVCPGILLTEWGKLFPPERNERAIERSPIKKLADVDETAAEFVFLCKLSTSTGTTVGIDGGLLA</sequence>
<dbReference type="Pfam" id="PF13561">
    <property type="entry name" value="adh_short_C2"/>
    <property type="match status" value="1"/>
</dbReference>
<dbReference type="InterPro" id="IPR002347">
    <property type="entry name" value="SDR_fam"/>
</dbReference>
<evidence type="ECO:0000256" key="10">
    <source>
        <dbReference type="ARBA" id="ARBA00022857"/>
    </source>
</evidence>
<evidence type="ECO:0000313" key="18">
    <source>
        <dbReference type="Proteomes" id="UP000182259"/>
    </source>
</evidence>
<dbReference type="CDD" id="cd05233">
    <property type="entry name" value="SDR_c"/>
    <property type="match status" value="1"/>
</dbReference>
<dbReference type="InterPro" id="IPR036291">
    <property type="entry name" value="NAD(P)-bd_dom_sf"/>
</dbReference>
<organism evidence="17 18">
    <name type="scientific">Sungouiella intermedia</name>
    <dbReference type="NCBI Taxonomy" id="45354"/>
    <lineage>
        <taxon>Eukaryota</taxon>
        <taxon>Fungi</taxon>
        <taxon>Dikarya</taxon>
        <taxon>Ascomycota</taxon>
        <taxon>Saccharomycotina</taxon>
        <taxon>Pichiomycetes</taxon>
        <taxon>Metschnikowiaceae</taxon>
        <taxon>Sungouiella</taxon>
    </lineage>
</organism>
<evidence type="ECO:0000256" key="12">
    <source>
        <dbReference type="ARBA" id="ARBA00023136"/>
    </source>
</evidence>
<dbReference type="Proteomes" id="UP000182259">
    <property type="component" value="Chromosome II"/>
</dbReference>
<dbReference type="GO" id="GO:0006679">
    <property type="term" value="P:glucosylceramide biosynthetic process"/>
    <property type="evidence" value="ECO:0007669"/>
    <property type="project" value="TreeGrafter"/>
</dbReference>
<evidence type="ECO:0000256" key="16">
    <source>
        <dbReference type="SAM" id="Phobius"/>
    </source>
</evidence>
<keyword evidence="7" id="KW-0328">Glycosyltransferase</keyword>
<evidence type="ECO:0000313" key="17">
    <source>
        <dbReference type="EMBL" id="SGZ51757.1"/>
    </source>
</evidence>
<comment type="similarity">
    <text evidence="4">Belongs to the glycosyltransferase 2 family.</text>
</comment>
<evidence type="ECO:0000256" key="8">
    <source>
        <dbReference type="ARBA" id="ARBA00022679"/>
    </source>
</evidence>
<dbReference type="PANTHER" id="PTHR12726">
    <property type="entry name" value="CERAMIDE GLUCOSYLTRANSFERASE"/>
    <property type="match status" value="1"/>
</dbReference>
<protein>
    <recommendedName>
        <fullName evidence="6">Ceramide glucosyltransferase</fullName>
        <ecNumber evidence="5">2.4.1.80</ecNumber>
    </recommendedName>
    <alternativeName>
        <fullName evidence="14">Glucosylceramide synthase</fullName>
    </alternativeName>
    <alternativeName>
        <fullName evidence="15">UDP-glucose ceramide glucosyltransferase</fullName>
    </alternativeName>
    <alternativeName>
        <fullName evidence="13">UDP-glucose:N-acylsphingosine D-glucosyltransferase</fullName>
    </alternativeName>
</protein>
<dbReference type="PROSITE" id="PS00061">
    <property type="entry name" value="ADH_SHORT"/>
    <property type="match status" value="1"/>
</dbReference>
<evidence type="ECO:0000256" key="7">
    <source>
        <dbReference type="ARBA" id="ARBA00022676"/>
    </source>
</evidence>
<keyword evidence="10" id="KW-0521">NADP</keyword>
<comment type="subcellular location">
    <subcellularLocation>
        <location evidence="1">Membrane</location>
        <topology evidence="1">Multi-pass membrane protein</topology>
    </subcellularLocation>
</comment>
<evidence type="ECO:0000256" key="1">
    <source>
        <dbReference type="ARBA" id="ARBA00004141"/>
    </source>
</evidence>
<dbReference type="Gene3D" id="3.40.50.720">
    <property type="entry name" value="NAD(P)-binding Rossmann-like Domain"/>
    <property type="match status" value="1"/>
</dbReference>
<evidence type="ECO:0000256" key="14">
    <source>
        <dbReference type="ARBA" id="ARBA00031543"/>
    </source>
</evidence>
<dbReference type="InterPro" id="IPR020904">
    <property type="entry name" value="Sc_DH/Rdtase_CS"/>
</dbReference>
<dbReference type="InterPro" id="IPR029044">
    <property type="entry name" value="Nucleotide-diphossugar_trans"/>
</dbReference>
<reference evidence="17 18" key="1">
    <citation type="submission" date="2016-10" db="EMBL/GenBank/DDBJ databases">
        <authorList>
            <person name="de Groot N.N."/>
        </authorList>
    </citation>
    <scope>NUCLEOTIDE SEQUENCE [LARGE SCALE GENOMIC DNA]</scope>
    <source>
        <strain evidence="17 18">PYCC 4715</strain>
    </source>
</reference>
<dbReference type="PRINTS" id="PR00080">
    <property type="entry name" value="SDRFAMILY"/>
</dbReference>
<dbReference type="SUPFAM" id="SSF51735">
    <property type="entry name" value="NAD(P)-binding Rossmann-fold domains"/>
    <property type="match status" value="1"/>
</dbReference>
<comment type="pathway">
    <text evidence="3">Sphingolipid metabolism.</text>
</comment>
<dbReference type="UniPathway" id="UPA00222"/>
<evidence type="ECO:0000256" key="4">
    <source>
        <dbReference type="ARBA" id="ARBA00006739"/>
    </source>
</evidence>
<keyword evidence="11 16" id="KW-1133">Transmembrane helix</keyword>
<proteinExistence type="inferred from homology"/>
<name>A0A1L0G5B1_9ASCO</name>
<evidence type="ECO:0000256" key="6">
    <source>
        <dbReference type="ARBA" id="ARBA00019988"/>
    </source>
</evidence>
<dbReference type="PANTHER" id="PTHR12726:SF0">
    <property type="entry name" value="CERAMIDE GLUCOSYLTRANSFERASE"/>
    <property type="match status" value="1"/>
</dbReference>
<evidence type="ECO:0000256" key="3">
    <source>
        <dbReference type="ARBA" id="ARBA00004991"/>
    </source>
</evidence>
<keyword evidence="8" id="KW-0808">Transferase</keyword>
<keyword evidence="9 16" id="KW-0812">Transmembrane</keyword>
<evidence type="ECO:0000256" key="13">
    <source>
        <dbReference type="ARBA" id="ARBA00031017"/>
    </source>
</evidence>
<evidence type="ECO:0000256" key="11">
    <source>
        <dbReference type="ARBA" id="ARBA00022989"/>
    </source>
</evidence>
<accession>A0A1L0G5B1</accession>
<keyword evidence="12 16" id="KW-0472">Membrane</keyword>
<gene>
    <name evidence="17" type="ORF">SAMEA4029009_CIC11G00000000649</name>
</gene>
<dbReference type="SUPFAM" id="SSF53448">
    <property type="entry name" value="Nucleotide-diphospho-sugar transferases"/>
    <property type="match status" value="1"/>
</dbReference>
<evidence type="ECO:0000256" key="9">
    <source>
        <dbReference type="ARBA" id="ARBA00022692"/>
    </source>
</evidence>
<dbReference type="EC" id="2.4.1.80" evidence="5"/>
<dbReference type="Pfam" id="PF13506">
    <property type="entry name" value="Glyco_transf_21"/>
    <property type="match status" value="1"/>
</dbReference>
<dbReference type="EMBL" id="LT635765">
    <property type="protein sequence ID" value="SGZ51757.1"/>
    <property type="molecule type" value="Genomic_DNA"/>
</dbReference>
<dbReference type="GO" id="GO:0016020">
    <property type="term" value="C:membrane"/>
    <property type="evidence" value="ECO:0007669"/>
    <property type="project" value="UniProtKB-SubCell"/>
</dbReference>
<comment type="pathway">
    <text evidence="2">Lipid metabolism; sphingolipid metabolism.</text>
</comment>
<dbReference type="AlphaFoldDB" id="A0A1L0G5B1"/>
<dbReference type="GO" id="GO:0008120">
    <property type="term" value="F:ceramide glucosyltransferase activity"/>
    <property type="evidence" value="ECO:0007669"/>
    <property type="project" value="UniProtKB-EC"/>
</dbReference>
<evidence type="ECO:0000256" key="15">
    <source>
        <dbReference type="ARBA" id="ARBA00032575"/>
    </source>
</evidence>
<dbReference type="InterPro" id="IPR025993">
    <property type="entry name" value="Ceramide_glucosylTrfase"/>
</dbReference>
<evidence type="ECO:0000256" key="2">
    <source>
        <dbReference type="ARBA" id="ARBA00004760"/>
    </source>
</evidence>
<evidence type="ECO:0000256" key="5">
    <source>
        <dbReference type="ARBA" id="ARBA00012699"/>
    </source>
</evidence>